<dbReference type="CDD" id="cd16917">
    <property type="entry name" value="HATPase_UhpB-NarQ-NarX-like"/>
    <property type="match status" value="1"/>
</dbReference>
<evidence type="ECO:0000313" key="6">
    <source>
        <dbReference type="EMBL" id="UWZ85179.1"/>
    </source>
</evidence>
<dbReference type="InterPro" id="IPR013783">
    <property type="entry name" value="Ig-like_fold"/>
</dbReference>
<dbReference type="EMBL" id="CP093313">
    <property type="protein sequence ID" value="UWZ85179.1"/>
    <property type="molecule type" value="Genomic_DNA"/>
</dbReference>
<evidence type="ECO:0000256" key="1">
    <source>
        <dbReference type="ARBA" id="ARBA00022679"/>
    </source>
</evidence>
<dbReference type="InterPro" id="IPR011712">
    <property type="entry name" value="Sig_transdc_His_kin_sub3_dim/P"/>
</dbReference>
<dbReference type="SUPFAM" id="SSF55874">
    <property type="entry name" value="ATPase domain of HSP90 chaperone/DNA topoisomerase II/histidine kinase"/>
    <property type="match status" value="1"/>
</dbReference>
<dbReference type="Pfam" id="PF07495">
    <property type="entry name" value="Y_Y_Y"/>
    <property type="match status" value="1"/>
</dbReference>
<sequence length="995" mass="110108">MTAVSSSTPITQYVHTAWRLEDGQFDGVPRAIAQTTDGYIWIATEAGVFRFDGVRFVPFNDVLQKAPNPSGDVWSLLGASDGSLWIGGTNHIYRWNGMTLSTFAGRVGRYVAMVEDHSGVIWAIRERVRGEREGGLCRPSGSTIACIGGKSGFFSSYTVAVGPDNSIWAANGQALFRFHSGTFREFPFFSSRLRGTQGLGGVTALAPDSEGGVWIGFDVAGRHLGLEHLQNGHPQPVRSSTFSSTDLKVEALLAEKDGPLWIGSFEGGIDRMLDGDIEHYGPNDGLSGDSGGKFFKDREGDLWVLTDKGIDRFRDASVLTYTSAQRLSLNYSDAALASQDGSIWAVTDTGADILRGQALPRLSDRVHLPGTRGTSILEGLNGDMWLGRDNDLYRIANHSTTRIRAEGGDSLGVVGRMAQDKQGNVWISIWKLQDDDSILYVVRPNEDVAQRVVTGLGMSDATIADFRSGIWILDRSGHIAHVEIGKVELERNEALNQKHPLGLMQGPNGTLYVWCKEGLVLIRGAEGRFIPDPQLASCQVHESIFDLAGALWARGKCGLIRVPKSEVEEWWKHPNTSPQPRLLIGAKDGLGLNWGDFSLTISRSPDGRLWLATRHGLQMVDPAHLYFNSIPPPVVIESLIADHTRVPHLASNDFPAGTRDFEIDYTALSFPNPAKVLFRYKLDGHDKEWQDVGKRRQAFYTNLTPGHYTFHVTACNDSGLWNEQGASFHFDIEPAWYQTLWFQLIAAALTFCMLLIVYIIRARVISERVTLRVSERMSERMRISRELHDTLLQAIQGIILRFSTLMDRVSPDVQEEMERSLNDTESLLVLGRDRIKELRGQFSDEADIALEIQSLSATLFANHRCKVSVETKGTSRPLKAIAYEEIVWIAREAMTNSCKHSNAEALTLRLSFTPSSFRMSIRDNGIGLGPDALRAHNRGHFGLVSMRERAEGIGGRLSVSSESGQGTLVNLSLPGRVAYIARRGWFSDLVSFGHR</sequence>
<dbReference type="PROSITE" id="PS50109">
    <property type="entry name" value="HIS_KIN"/>
    <property type="match status" value="1"/>
</dbReference>
<dbReference type="GO" id="GO:0016020">
    <property type="term" value="C:membrane"/>
    <property type="evidence" value="ECO:0007669"/>
    <property type="project" value="InterPro"/>
</dbReference>
<evidence type="ECO:0000256" key="2">
    <source>
        <dbReference type="ARBA" id="ARBA00022777"/>
    </source>
</evidence>
<dbReference type="InterPro" id="IPR003594">
    <property type="entry name" value="HATPase_dom"/>
</dbReference>
<dbReference type="InterPro" id="IPR036890">
    <property type="entry name" value="HATPase_C_sf"/>
</dbReference>
<dbReference type="KEGG" id="orp:MOP44_04365"/>
<feature type="domain" description="Histidine kinase" evidence="5">
    <location>
        <begin position="889"/>
        <end position="977"/>
    </location>
</feature>
<dbReference type="GO" id="GO:0046983">
    <property type="term" value="F:protein dimerization activity"/>
    <property type="evidence" value="ECO:0007669"/>
    <property type="project" value="InterPro"/>
</dbReference>
<reference evidence="6" key="1">
    <citation type="submission" date="2021-04" db="EMBL/GenBank/DDBJ databases">
        <title>Phylogenetic analysis of Acidobacteriaceae.</title>
        <authorList>
            <person name="Qiu L."/>
            <person name="Zhang Q."/>
        </authorList>
    </citation>
    <scope>NUCLEOTIDE SEQUENCE</scope>
    <source>
        <strain evidence="6">DSM 25168</strain>
    </source>
</reference>
<dbReference type="InterPro" id="IPR015943">
    <property type="entry name" value="WD40/YVTN_repeat-like_dom_sf"/>
</dbReference>
<evidence type="ECO:0000313" key="7">
    <source>
        <dbReference type="Proteomes" id="UP001059380"/>
    </source>
</evidence>
<dbReference type="Pfam" id="PF02518">
    <property type="entry name" value="HATPase_c"/>
    <property type="match status" value="1"/>
</dbReference>
<dbReference type="InterPro" id="IPR011123">
    <property type="entry name" value="Y_Y_Y"/>
</dbReference>
<protein>
    <submittedName>
        <fullName evidence="6">Histidine kinase</fullName>
    </submittedName>
</protein>
<dbReference type="GO" id="GO:0000155">
    <property type="term" value="F:phosphorelay sensor kinase activity"/>
    <property type="evidence" value="ECO:0007669"/>
    <property type="project" value="InterPro"/>
</dbReference>
<dbReference type="Pfam" id="PF07730">
    <property type="entry name" value="HisKA_3"/>
    <property type="match status" value="1"/>
</dbReference>
<gene>
    <name evidence="6" type="ORF">MOP44_04365</name>
</gene>
<accession>A0A9J7BQT3</accession>
<dbReference type="Gene3D" id="1.20.5.1930">
    <property type="match status" value="1"/>
</dbReference>
<dbReference type="InterPro" id="IPR050482">
    <property type="entry name" value="Sensor_HK_TwoCompSys"/>
</dbReference>
<keyword evidence="2 6" id="KW-0418">Kinase</keyword>
<dbReference type="SUPFAM" id="SSF63829">
    <property type="entry name" value="Calcium-dependent phosphotriesterase"/>
    <property type="match status" value="2"/>
</dbReference>
<evidence type="ECO:0000256" key="4">
    <source>
        <dbReference type="SAM" id="Phobius"/>
    </source>
</evidence>
<dbReference type="Gene3D" id="2.60.40.10">
    <property type="entry name" value="Immunoglobulins"/>
    <property type="match status" value="1"/>
</dbReference>
<name>A0A9J7BQT3_9BACT</name>
<dbReference type="Gene3D" id="2.130.10.10">
    <property type="entry name" value="YVTN repeat-like/Quinoprotein amine dehydrogenase"/>
    <property type="match status" value="3"/>
</dbReference>
<dbReference type="RefSeq" id="WP_260794695.1">
    <property type="nucleotide sequence ID" value="NZ_CP093313.1"/>
</dbReference>
<dbReference type="Proteomes" id="UP001059380">
    <property type="component" value="Chromosome"/>
</dbReference>
<dbReference type="PANTHER" id="PTHR24421:SF62">
    <property type="entry name" value="SENSORY TRANSDUCTION HISTIDINE KINASE"/>
    <property type="match status" value="1"/>
</dbReference>
<keyword evidence="7" id="KW-1185">Reference proteome</keyword>
<keyword evidence="3" id="KW-0902">Two-component regulatory system</keyword>
<dbReference type="SMART" id="SM00387">
    <property type="entry name" value="HATPase_c"/>
    <property type="match status" value="1"/>
</dbReference>
<keyword evidence="4" id="KW-1133">Transmembrane helix</keyword>
<organism evidence="6 7">
    <name type="scientific">Occallatibacter riparius</name>
    <dbReference type="NCBI Taxonomy" id="1002689"/>
    <lineage>
        <taxon>Bacteria</taxon>
        <taxon>Pseudomonadati</taxon>
        <taxon>Acidobacteriota</taxon>
        <taxon>Terriglobia</taxon>
        <taxon>Terriglobales</taxon>
        <taxon>Acidobacteriaceae</taxon>
        <taxon>Occallatibacter</taxon>
    </lineage>
</organism>
<dbReference type="Gene3D" id="3.30.565.10">
    <property type="entry name" value="Histidine kinase-like ATPase, C-terminal domain"/>
    <property type="match status" value="1"/>
</dbReference>
<evidence type="ECO:0000256" key="3">
    <source>
        <dbReference type="ARBA" id="ARBA00023012"/>
    </source>
</evidence>
<evidence type="ECO:0000259" key="5">
    <source>
        <dbReference type="PROSITE" id="PS50109"/>
    </source>
</evidence>
<keyword evidence="4" id="KW-0812">Transmembrane</keyword>
<dbReference type="AlphaFoldDB" id="A0A9J7BQT3"/>
<keyword evidence="1" id="KW-0808">Transferase</keyword>
<dbReference type="InterPro" id="IPR005467">
    <property type="entry name" value="His_kinase_dom"/>
</dbReference>
<feature type="transmembrane region" description="Helical" evidence="4">
    <location>
        <begin position="740"/>
        <end position="760"/>
    </location>
</feature>
<dbReference type="PANTHER" id="PTHR24421">
    <property type="entry name" value="NITRATE/NITRITE SENSOR PROTEIN NARX-RELATED"/>
    <property type="match status" value="1"/>
</dbReference>
<keyword evidence="4" id="KW-0472">Membrane</keyword>
<proteinExistence type="predicted"/>